<dbReference type="PRINTS" id="PR00385">
    <property type="entry name" value="P450"/>
</dbReference>
<keyword evidence="6 8" id="KW-0408">Iron</keyword>
<protein>
    <submittedName>
        <fullName evidence="9">Cytochrome P450</fullName>
    </submittedName>
</protein>
<keyword evidence="7" id="KW-0503">Monooxygenase</keyword>
<keyword evidence="3 8" id="KW-0349">Heme</keyword>
<evidence type="ECO:0000256" key="1">
    <source>
        <dbReference type="ARBA" id="ARBA00001971"/>
    </source>
</evidence>
<evidence type="ECO:0000256" key="3">
    <source>
        <dbReference type="ARBA" id="ARBA00022617"/>
    </source>
</evidence>
<evidence type="ECO:0000313" key="9">
    <source>
        <dbReference type="EMBL" id="KXJ96300.1"/>
    </source>
</evidence>
<dbReference type="CDD" id="cd11060">
    <property type="entry name" value="CYP57A1-like"/>
    <property type="match status" value="1"/>
</dbReference>
<organism evidence="9 10">
    <name type="scientific">Microdochium bolleyi</name>
    <dbReference type="NCBI Taxonomy" id="196109"/>
    <lineage>
        <taxon>Eukaryota</taxon>
        <taxon>Fungi</taxon>
        <taxon>Dikarya</taxon>
        <taxon>Ascomycota</taxon>
        <taxon>Pezizomycotina</taxon>
        <taxon>Sordariomycetes</taxon>
        <taxon>Xylariomycetidae</taxon>
        <taxon>Xylariales</taxon>
        <taxon>Microdochiaceae</taxon>
        <taxon>Microdochium</taxon>
    </lineage>
</organism>
<dbReference type="Gene3D" id="1.10.630.10">
    <property type="entry name" value="Cytochrome P450"/>
    <property type="match status" value="1"/>
</dbReference>
<dbReference type="GO" id="GO:0005506">
    <property type="term" value="F:iron ion binding"/>
    <property type="evidence" value="ECO:0007669"/>
    <property type="project" value="InterPro"/>
</dbReference>
<dbReference type="GO" id="GO:0020037">
    <property type="term" value="F:heme binding"/>
    <property type="evidence" value="ECO:0007669"/>
    <property type="project" value="InterPro"/>
</dbReference>
<dbReference type="GO" id="GO:0004497">
    <property type="term" value="F:monooxygenase activity"/>
    <property type="evidence" value="ECO:0007669"/>
    <property type="project" value="UniProtKB-KW"/>
</dbReference>
<feature type="binding site" description="axial binding residue" evidence="8">
    <location>
        <position position="500"/>
    </location>
    <ligand>
        <name>heme</name>
        <dbReference type="ChEBI" id="CHEBI:30413"/>
    </ligand>
    <ligandPart>
        <name>Fe</name>
        <dbReference type="ChEBI" id="CHEBI:18248"/>
    </ligandPart>
</feature>
<gene>
    <name evidence="9" type="ORF">Micbo1qcDRAFT_191108</name>
</gene>
<dbReference type="AlphaFoldDB" id="A0A136JGK7"/>
<name>A0A136JGK7_9PEZI</name>
<dbReference type="Proteomes" id="UP000070501">
    <property type="component" value="Unassembled WGS sequence"/>
</dbReference>
<dbReference type="InterPro" id="IPR036396">
    <property type="entry name" value="Cyt_P450_sf"/>
</dbReference>
<dbReference type="OrthoDB" id="3934656at2759"/>
<keyword evidence="4 8" id="KW-0479">Metal-binding</keyword>
<dbReference type="PANTHER" id="PTHR24305">
    <property type="entry name" value="CYTOCHROME P450"/>
    <property type="match status" value="1"/>
</dbReference>
<accession>A0A136JGK7</accession>
<comment type="cofactor">
    <cofactor evidence="1 8">
        <name>heme</name>
        <dbReference type="ChEBI" id="CHEBI:30413"/>
    </cofactor>
</comment>
<dbReference type="InterPro" id="IPR002401">
    <property type="entry name" value="Cyt_P450_E_grp-I"/>
</dbReference>
<keyword evidence="5" id="KW-0560">Oxidoreductase</keyword>
<dbReference type="PRINTS" id="PR00463">
    <property type="entry name" value="EP450I"/>
</dbReference>
<evidence type="ECO:0000256" key="5">
    <source>
        <dbReference type="ARBA" id="ARBA00023002"/>
    </source>
</evidence>
<dbReference type="InterPro" id="IPR050121">
    <property type="entry name" value="Cytochrome_P450_monoxygenase"/>
</dbReference>
<reference evidence="10" key="1">
    <citation type="submission" date="2016-02" db="EMBL/GenBank/DDBJ databases">
        <title>Draft genome sequence of Microdochium bolleyi, a fungal endophyte of beachgrass.</title>
        <authorList>
            <consortium name="DOE Joint Genome Institute"/>
            <person name="David A.S."/>
            <person name="May G."/>
            <person name="Haridas S."/>
            <person name="Lim J."/>
            <person name="Wang M."/>
            <person name="Labutti K."/>
            <person name="Lipzen A."/>
            <person name="Barry K."/>
            <person name="Grigoriev I.V."/>
        </authorList>
    </citation>
    <scope>NUCLEOTIDE SEQUENCE [LARGE SCALE GENOMIC DNA]</scope>
    <source>
        <strain evidence="10">J235TASD1</strain>
    </source>
</reference>
<dbReference type="EMBL" id="KQ964245">
    <property type="protein sequence ID" value="KXJ96300.1"/>
    <property type="molecule type" value="Genomic_DNA"/>
</dbReference>
<evidence type="ECO:0000256" key="6">
    <source>
        <dbReference type="ARBA" id="ARBA00023004"/>
    </source>
</evidence>
<keyword evidence="10" id="KW-1185">Reference proteome</keyword>
<evidence type="ECO:0000256" key="8">
    <source>
        <dbReference type="PIRSR" id="PIRSR602401-1"/>
    </source>
</evidence>
<comment type="similarity">
    <text evidence="2">Belongs to the cytochrome P450 family.</text>
</comment>
<dbReference type="InterPro" id="IPR001128">
    <property type="entry name" value="Cyt_P450"/>
</dbReference>
<evidence type="ECO:0000313" key="10">
    <source>
        <dbReference type="Proteomes" id="UP000070501"/>
    </source>
</evidence>
<evidence type="ECO:0000256" key="2">
    <source>
        <dbReference type="ARBA" id="ARBA00010617"/>
    </source>
</evidence>
<proteinExistence type="inferred from homology"/>
<evidence type="ECO:0000256" key="4">
    <source>
        <dbReference type="ARBA" id="ARBA00022723"/>
    </source>
</evidence>
<evidence type="ECO:0000256" key="7">
    <source>
        <dbReference type="ARBA" id="ARBA00023033"/>
    </source>
</evidence>
<sequence>MLSFADCHALVADIPAHIGAGLGIDTGLITSASIPALGAGAVAIYYAASSLWSWFRLRHVPGPWLASFSYLWFMRVNARGISARELVRISRQYGSATVRIAPNYVLTTDTQALRRISAPARGSTSGGGYVRDSWWEGLRIDAEGVDNMLTTMDNAAHDHLKARTAAGYSGRDGVDIEASVDEALVKLKELIRRSYTTPTSSSSLPSSAPVQAKKKVADLAWLVRFFTLDSITALAYGESFGYLDADADLHGFNAQLADMTVSVAVMLNTPVLRALIKSPLGPYMMPRATDKDGMGKLIGIGQDFVARHFKSEKASVEAGADMVSSFMRHGLSQKQCEVECQVQIIAGADTTGTTIRTALLYVLSTPRIYNRLLKEITAAVTNGAVDADSVITYQQARKLPYLQAVIYEALRVRPPALYGHFKRVPPGGDTVGGVFLPGGTAVGHNLFGIMMARDVFGDDAETFRPERLIVGEPGGCSDAAHKAEMERVIELAFGSGRWMCAGKLVAFTQLSKVLFELLREFDMQFVDPGRPWVEDAAMFWRQLHMHVRISERTDMGA</sequence>
<dbReference type="InParanoid" id="A0A136JGK7"/>
<dbReference type="SUPFAM" id="SSF48264">
    <property type="entry name" value="Cytochrome P450"/>
    <property type="match status" value="1"/>
</dbReference>
<dbReference type="STRING" id="196109.A0A136JGK7"/>
<dbReference type="Pfam" id="PF00067">
    <property type="entry name" value="p450"/>
    <property type="match status" value="1"/>
</dbReference>
<dbReference type="PANTHER" id="PTHR24305:SF77">
    <property type="entry name" value="CYTOCHROME P450 MONOOXYGENASE"/>
    <property type="match status" value="1"/>
</dbReference>
<dbReference type="GO" id="GO:0016705">
    <property type="term" value="F:oxidoreductase activity, acting on paired donors, with incorporation or reduction of molecular oxygen"/>
    <property type="evidence" value="ECO:0007669"/>
    <property type="project" value="InterPro"/>
</dbReference>